<dbReference type="RefSeq" id="WP_014618950.1">
    <property type="nucleotide sequence ID" value="NZ_CDLS01000001.1"/>
</dbReference>
<dbReference type="EMBL" id="CP026093">
    <property type="protein sequence ID" value="AYB58198.1"/>
    <property type="molecule type" value="Genomic_DNA"/>
</dbReference>
<name>A0A5H2PU59_RALSL</name>
<evidence type="ECO:0000313" key="2">
    <source>
        <dbReference type="EMBL" id="AYB58198.1"/>
    </source>
</evidence>
<organism evidence="2">
    <name type="scientific">Ralstonia solanacearum</name>
    <name type="common">Pseudomonas solanacearum</name>
    <dbReference type="NCBI Taxonomy" id="305"/>
    <lineage>
        <taxon>Bacteria</taxon>
        <taxon>Pseudomonadati</taxon>
        <taxon>Pseudomonadota</taxon>
        <taxon>Betaproteobacteria</taxon>
        <taxon>Burkholderiales</taxon>
        <taxon>Burkholderiaceae</taxon>
        <taxon>Ralstonia</taxon>
        <taxon>Ralstonia solanacearum species complex</taxon>
    </lineage>
</organism>
<gene>
    <name evidence="2" type="ORF">C2L97_19590</name>
</gene>
<evidence type="ECO:0000256" key="1">
    <source>
        <dbReference type="SAM" id="MobiDB-lite"/>
    </source>
</evidence>
<keyword evidence="2" id="KW-0614">Plasmid</keyword>
<protein>
    <submittedName>
        <fullName evidence="2">Uncharacterized protein</fullName>
    </submittedName>
</protein>
<feature type="region of interest" description="Disordered" evidence="1">
    <location>
        <begin position="1"/>
        <end position="42"/>
    </location>
</feature>
<feature type="compositionally biased region" description="Low complexity" evidence="1">
    <location>
        <begin position="98"/>
        <end position="110"/>
    </location>
</feature>
<reference evidence="2" key="1">
    <citation type="submission" date="2018-01" db="EMBL/GenBank/DDBJ databases">
        <title>Complete Genome Sequence of three strains from Ralstonia solanacearum ecotype Moko sequevar IIA-53 from Brazil.</title>
        <authorList>
            <person name="Silva J.R."/>
            <person name="Albuquerque G.M.R."/>
            <person name="Pais A.K.L."/>
            <person name="Silva A.M.F."/>
            <person name="Boiteux M.E.N.F."/>
            <person name="Souza E.B."/>
            <person name="Mariano R.L.R."/>
        </authorList>
    </citation>
    <scope>NUCLEOTIDE SEQUENCE [LARGE SCALE GENOMIC DNA]</scope>
    <source>
        <strain evidence="2">SFC</strain>
        <plasmid evidence="2">unnamed</plasmid>
    </source>
</reference>
<geneLocation type="plasmid" evidence="2">
    <name>unnamed</name>
</geneLocation>
<proteinExistence type="predicted"/>
<accession>A0A5H2PU59</accession>
<dbReference type="GeneID" id="61364375"/>
<sequence>MPRESIGNADPRRQTFKNERPVAMTGLSHDAPTTRQARPKAAASSRVAIGKEAAQATEEAIGPGATTRADTATGAIAGLHSRCRGTIAAAAGKELLAARSSASARNRASSPPEFAGIPDVSPCCRALHEDA</sequence>
<feature type="compositionally biased region" description="Basic and acidic residues" evidence="1">
    <location>
        <begin position="10"/>
        <end position="20"/>
    </location>
</feature>
<dbReference type="AlphaFoldDB" id="A0A5H2PU59"/>
<feature type="region of interest" description="Disordered" evidence="1">
    <location>
        <begin position="98"/>
        <end position="121"/>
    </location>
</feature>